<evidence type="ECO:0000259" key="2">
    <source>
        <dbReference type="Pfam" id="PF04945"/>
    </source>
</evidence>
<dbReference type="InterPro" id="IPR012348">
    <property type="entry name" value="RNR-like"/>
</dbReference>
<evidence type="ECO:0000313" key="3">
    <source>
        <dbReference type="EMBL" id="OMH29555.1"/>
    </source>
</evidence>
<sequence>MSHDHDHHHEAPASTPADDVVDCPVMPGSTVSKSVAEAQGLYRDYKGERYWFCCSACGPRFDADPEKYVNAA</sequence>
<reference evidence="3 4" key="1">
    <citation type="submission" date="2016-12" db="EMBL/GenBank/DDBJ databases">
        <title>Draft genome of Tersicoccus phoenicis 1P05MA.</title>
        <authorList>
            <person name="Nakajima Y."/>
            <person name="Yoshizawa S."/>
            <person name="Nakamura K."/>
            <person name="Ogura Y."/>
            <person name="Hayashi T."/>
            <person name="Kogure K."/>
        </authorList>
    </citation>
    <scope>NUCLEOTIDE SEQUENCE [LARGE SCALE GENOMIC DNA]</scope>
    <source>
        <strain evidence="3 4">1p05MA</strain>
    </source>
</reference>
<accession>A0A1R1LPY1</accession>
<dbReference type="InterPro" id="IPR009078">
    <property type="entry name" value="Ferritin-like_SF"/>
</dbReference>
<proteinExistence type="predicted"/>
<dbReference type="Proteomes" id="UP000187085">
    <property type="component" value="Unassembled WGS sequence"/>
</dbReference>
<evidence type="ECO:0000313" key="4">
    <source>
        <dbReference type="Proteomes" id="UP000187085"/>
    </source>
</evidence>
<dbReference type="GO" id="GO:0016491">
    <property type="term" value="F:oxidoreductase activity"/>
    <property type="evidence" value="ECO:0007669"/>
    <property type="project" value="InterPro"/>
</dbReference>
<keyword evidence="4" id="KW-1185">Reference proteome</keyword>
<gene>
    <name evidence="3" type="ORF">BKD30_00425</name>
</gene>
<protein>
    <recommendedName>
        <fullName evidence="2">YHS domain-containing protein</fullName>
    </recommendedName>
</protein>
<dbReference type="OrthoDB" id="9809270at2"/>
<comment type="caution">
    <text evidence="3">The sequence shown here is derived from an EMBL/GenBank/DDBJ whole genome shotgun (WGS) entry which is preliminary data.</text>
</comment>
<organism evidence="3 4">
    <name type="scientific">Tersicoccus phoenicis</name>
    <dbReference type="NCBI Taxonomy" id="554083"/>
    <lineage>
        <taxon>Bacteria</taxon>
        <taxon>Bacillati</taxon>
        <taxon>Actinomycetota</taxon>
        <taxon>Actinomycetes</taxon>
        <taxon>Micrococcales</taxon>
        <taxon>Micrococcaceae</taxon>
        <taxon>Tersicoccus</taxon>
    </lineage>
</organism>
<feature type="compositionally biased region" description="Basic and acidic residues" evidence="1">
    <location>
        <begin position="1"/>
        <end position="11"/>
    </location>
</feature>
<name>A0A1R1LPY1_9MICC</name>
<dbReference type="AlphaFoldDB" id="A0A1R1LPY1"/>
<dbReference type="Gene3D" id="1.10.620.20">
    <property type="entry name" value="Ribonucleotide Reductase, subunit A"/>
    <property type="match status" value="1"/>
</dbReference>
<feature type="region of interest" description="Disordered" evidence="1">
    <location>
        <begin position="1"/>
        <end position="23"/>
    </location>
</feature>
<dbReference type="SUPFAM" id="SSF47240">
    <property type="entry name" value="Ferritin-like"/>
    <property type="match status" value="1"/>
</dbReference>
<dbReference type="STRING" id="554083.BKD30_00425"/>
<dbReference type="InterPro" id="IPR007029">
    <property type="entry name" value="YHS_dom"/>
</dbReference>
<dbReference type="RefSeq" id="WP_076700497.1">
    <property type="nucleotide sequence ID" value="NZ_MRDE01000004.1"/>
</dbReference>
<feature type="domain" description="YHS" evidence="2">
    <location>
        <begin position="37"/>
        <end position="71"/>
    </location>
</feature>
<dbReference type="EMBL" id="MRDE01000004">
    <property type="protein sequence ID" value="OMH29555.1"/>
    <property type="molecule type" value="Genomic_DNA"/>
</dbReference>
<evidence type="ECO:0000256" key="1">
    <source>
        <dbReference type="SAM" id="MobiDB-lite"/>
    </source>
</evidence>
<dbReference type="Pfam" id="PF04945">
    <property type="entry name" value="YHS"/>
    <property type="match status" value="1"/>
</dbReference>